<evidence type="ECO:0000256" key="1">
    <source>
        <dbReference type="SAM" id="MobiDB-lite"/>
    </source>
</evidence>
<name>A0A016TY68_9BILA</name>
<dbReference type="AlphaFoldDB" id="A0A016TY68"/>
<evidence type="ECO:0000313" key="4">
    <source>
        <dbReference type="Proteomes" id="UP000024635"/>
    </source>
</evidence>
<dbReference type="STRING" id="53326.A0A016TY68"/>
<organism evidence="3 4">
    <name type="scientific">Ancylostoma ceylanicum</name>
    <dbReference type="NCBI Taxonomy" id="53326"/>
    <lineage>
        <taxon>Eukaryota</taxon>
        <taxon>Metazoa</taxon>
        <taxon>Ecdysozoa</taxon>
        <taxon>Nematoda</taxon>
        <taxon>Chromadorea</taxon>
        <taxon>Rhabditida</taxon>
        <taxon>Rhabditina</taxon>
        <taxon>Rhabditomorpha</taxon>
        <taxon>Strongyloidea</taxon>
        <taxon>Ancylostomatidae</taxon>
        <taxon>Ancylostomatinae</taxon>
        <taxon>Ancylostoma</taxon>
    </lineage>
</organism>
<keyword evidence="4" id="KW-1185">Reference proteome</keyword>
<dbReference type="EMBL" id="JARK01001405">
    <property type="protein sequence ID" value="EYC07770.1"/>
    <property type="molecule type" value="Genomic_DNA"/>
</dbReference>
<feature type="chain" id="PRO_5001488543" evidence="2">
    <location>
        <begin position="21"/>
        <end position="744"/>
    </location>
</feature>
<dbReference type="PANTHER" id="PTHR21523:SF38">
    <property type="entry name" value="MLT-TEN (MLT-10) RELATED"/>
    <property type="match status" value="1"/>
</dbReference>
<evidence type="ECO:0000256" key="2">
    <source>
        <dbReference type="SAM" id="SignalP"/>
    </source>
</evidence>
<feature type="compositionally biased region" description="Basic and acidic residues" evidence="1">
    <location>
        <begin position="700"/>
        <end position="730"/>
    </location>
</feature>
<dbReference type="PANTHER" id="PTHR21523">
    <property type="match status" value="1"/>
</dbReference>
<evidence type="ECO:0000313" key="3">
    <source>
        <dbReference type="EMBL" id="EYC07770.1"/>
    </source>
</evidence>
<dbReference type="Pfam" id="PF04870">
    <property type="entry name" value="Moulting_cycle"/>
    <property type="match status" value="2"/>
</dbReference>
<feature type="signal peptide" evidence="2">
    <location>
        <begin position="1"/>
        <end position="20"/>
    </location>
</feature>
<dbReference type="InterPro" id="IPR006954">
    <property type="entry name" value="Mlt-10-like"/>
</dbReference>
<accession>A0A016TY68</accession>
<dbReference type="Proteomes" id="UP000024635">
    <property type="component" value="Unassembled WGS sequence"/>
</dbReference>
<proteinExistence type="predicted"/>
<feature type="compositionally biased region" description="Basic residues" evidence="1">
    <location>
        <begin position="155"/>
        <end position="166"/>
    </location>
</feature>
<feature type="region of interest" description="Disordered" evidence="1">
    <location>
        <begin position="700"/>
        <end position="735"/>
    </location>
</feature>
<feature type="region of interest" description="Disordered" evidence="1">
    <location>
        <begin position="155"/>
        <end position="201"/>
    </location>
</feature>
<comment type="caution">
    <text evidence="3">The sequence shown here is derived from an EMBL/GenBank/DDBJ whole genome shotgun (WGS) entry which is preliminary data.</text>
</comment>
<gene>
    <name evidence="3" type="primary">Acey_s0069.g385</name>
    <name evidence="3" type="ORF">Y032_0069g385</name>
</gene>
<reference evidence="4" key="1">
    <citation type="journal article" date="2015" name="Nat. Genet.">
        <title>The genome and transcriptome of the zoonotic hookworm Ancylostoma ceylanicum identify infection-specific gene families.</title>
        <authorList>
            <person name="Schwarz E.M."/>
            <person name="Hu Y."/>
            <person name="Antoshechkin I."/>
            <person name="Miller M.M."/>
            <person name="Sternberg P.W."/>
            <person name="Aroian R.V."/>
        </authorList>
    </citation>
    <scope>NUCLEOTIDE SEQUENCE</scope>
    <source>
        <strain evidence="4">HY135</strain>
    </source>
</reference>
<dbReference type="OrthoDB" id="5870064at2759"/>
<keyword evidence="2" id="KW-0732">Signal</keyword>
<sequence length="744" mass="84442">MAFVLAVLVLLSVGANPVTTSPVPNPQAPERKFFEVDTAKLQDFWHTAMVRGLIKAHSKRVLNLLPRAEQVVFGLCVRDAKSTVALAKCAVRVLDTRDAMEQAARERRTDPPLFRFFDNYQLDKPKFSTKSSVRRKVPEFKRSLYKDGERKRFVRVHKRKRRRKRTSGNGIEDTPSDNFLGKHSGNQRTAPKYEPMKPGTRPAMNFGRIISEYLRRLLLGSKPSSHIRNLQVIRDHFRRVEQCNQFFRRMNQKNRRFFDKVNLGIDSRTPEVENNAASTMEGVLEVVNDFAAQTSSGKLSVMSPRLFSLLPDTSGSSRNSFLSPTLLSFQKDGYLSLPELFDIVNANEKQQNMLLDIIMDVSGAGAQLEEMIAKIKPEIEEVRYIKLPLVQELSRKHEKWIRARSKFTDEQEMDYEQVGYAFMNKDQLELIYNRQEQLMHGINVTEIGMMTKEQKMKRIESDIRALAAMERPSWPAWGTSETNSSRHRRAAEGNTLENIAAREATESQFQLEEDHENRINGILFETLHPFAFTTEVGIGAALEVVTLSPNAFLEELLFPRALVLETLSPRAFLAAILSPNALIARVLSPTAFRFELLSPRALHTWIVSPEAFLAEILSPRFLDPRIASPQALLLEVLSPGILSPNIWSSETGSLLVLSPNILSPRIQSEEKMVVEVMSPHILGGAHSHEEAFHQVTELGSHSDHFHGDTEHEKAEGSHHSHEIDEEEHGRVPGLPPWIHIINGR</sequence>
<protein>
    <submittedName>
        <fullName evidence="3">Uncharacterized protein</fullName>
    </submittedName>
</protein>